<evidence type="ECO:0000256" key="2">
    <source>
        <dbReference type="SAM" id="Phobius"/>
    </source>
</evidence>
<dbReference type="InterPro" id="IPR000719">
    <property type="entry name" value="Prot_kinase_dom"/>
</dbReference>
<feature type="region of interest" description="Disordered" evidence="1">
    <location>
        <begin position="195"/>
        <end position="218"/>
    </location>
</feature>
<dbReference type="Proteomes" id="UP001367508">
    <property type="component" value="Unassembled WGS sequence"/>
</dbReference>
<feature type="region of interest" description="Disordered" evidence="1">
    <location>
        <begin position="285"/>
        <end position="306"/>
    </location>
</feature>
<evidence type="ECO:0000256" key="1">
    <source>
        <dbReference type="SAM" id="MobiDB-lite"/>
    </source>
</evidence>
<keyword evidence="2" id="KW-0472">Membrane</keyword>
<keyword evidence="2" id="KW-0812">Transmembrane</keyword>
<dbReference type="SUPFAM" id="SSF56112">
    <property type="entry name" value="Protein kinase-like (PK-like)"/>
    <property type="match status" value="1"/>
</dbReference>
<name>A0AAN9QIL7_CANGL</name>
<dbReference type="Gene3D" id="1.10.510.10">
    <property type="entry name" value="Transferase(Phosphotransferase) domain 1"/>
    <property type="match status" value="1"/>
</dbReference>
<feature type="compositionally biased region" description="Polar residues" evidence="1">
    <location>
        <begin position="297"/>
        <end position="306"/>
    </location>
</feature>
<accession>A0AAN9QIL7</accession>
<dbReference type="GO" id="GO:0005524">
    <property type="term" value="F:ATP binding"/>
    <property type="evidence" value="ECO:0007669"/>
    <property type="project" value="InterPro"/>
</dbReference>
<dbReference type="InterPro" id="IPR051564">
    <property type="entry name" value="LRR_receptor-like_kinase"/>
</dbReference>
<protein>
    <recommendedName>
        <fullName evidence="3">Protein kinase domain-containing protein</fullName>
    </recommendedName>
</protein>
<dbReference type="PROSITE" id="PS50011">
    <property type="entry name" value="PROTEIN_KINASE_DOM"/>
    <property type="match status" value="1"/>
</dbReference>
<keyword evidence="2" id="KW-1133">Transmembrane helix</keyword>
<evidence type="ECO:0000313" key="4">
    <source>
        <dbReference type="EMBL" id="KAK7338930.1"/>
    </source>
</evidence>
<dbReference type="AlphaFoldDB" id="A0AAN9QIL7"/>
<dbReference type="InterPro" id="IPR001245">
    <property type="entry name" value="Ser-Thr/Tyr_kinase_cat_dom"/>
</dbReference>
<reference evidence="4 5" key="1">
    <citation type="submission" date="2024-01" db="EMBL/GenBank/DDBJ databases">
        <title>The genomes of 5 underutilized Papilionoideae crops provide insights into root nodulation and disease resistanc.</title>
        <authorList>
            <person name="Jiang F."/>
        </authorList>
    </citation>
    <scope>NUCLEOTIDE SEQUENCE [LARGE SCALE GENOMIC DNA]</scope>
    <source>
        <strain evidence="4">LVBAO_FW01</strain>
        <tissue evidence="4">Leaves</tissue>
    </source>
</reference>
<proteinExistence type="predicted"/>
<dbReference type="InterPro" id="IPR011009">
    <property type="entry name" value="Kinase-like_dom_sf"/>
</dbReference>
<feature type="compositionally biased region" description="Polar residues" evidence="1">
    <location>
        <begin position="201"/>
        <end position="217"/>
    </location>
</feature>
<organism evidence="4 5">
    <name type="scientific">Canavalia gladiata</name>
    <name type="common">Sword bean</name>
    <name type="synonym">Dolichos gladiatus</name>
    <dbReference type="NCBI Taxonomy" id="3824"/>
    <lineage>
        <taxon>Eukaryota</taxon>
        <taxon>Viridiplantae</taxon>
        <taxon>Streptophyta</taxon>
        <taxon>Embryophyta</taxon>
        <taxon>Tracheophyta</taxon>
        <taxon>Spermatophyta</taxon>
        <taxon>Magnoliopsida</taxon>
        <taxon>eudicotyledons</taxon>
        <taxon>Gunneridae</taxon>
        <taxon>Pentapetalae</taxon>
        <taxon>rosids</taxon>
        <taxon>fabids</taxon>
        <taxon>Fabales</taxon>
        <taxon>Fabaceae</taxon>
        <taxon>Papilionoideae</taxon>
        <taxon>50 kb inversion clade</taxon>
        <taxon>NPAAA clade</taxon>
        <taxon>indigoferoid/millettioid clade</taxon>
        <taxon>Phaseoleae</taxon>
        <taxon>Canavalia</taxon>
    </lineage>
</organism>
<feature type="transmembrane region" description="Helical" evidence="2">
    <location>
        <begin position="241"/>
        <end position="259"/>
    </location>
</feature>
<dbReference type="PANTHER" id="PTHR48055">
    <property type="entry name" value="LEUCINE-RICH REPEAT RECEPTOR PROTEIN KINASE EMS1"/>
    <property type="match status" value="1"/>
</dbReference>
<comment type="caution">
    <text evidence="4">The sequence shown here is derived from an EMBL/GenBank/DDBJ whole genome shotgun (WGS) entry which is preliminary data.</text>
</comment>
<feature type="compositionally biased region" description="Basic and acidic residues" evidence="1">
    <location>
        <begin position="285"/>
        <end position="295"/>
    </location>
</feature>
<dbReference type="EMBL" id="JAYMYQ010000004">
    <property type="protein sequence ID" value="KAK7338930.1"/>
    <property type="molecule type" value="Genomic_DNA"/>
</dbReference>
<sequence length="306" mass="34715">MVAHVSDFGLAKLLSTSNRNFCNQSSTRGIKGTIGYAPPEYGESSQVSTKGDVYSFGILILEMLTGRQPTEEMFKDGYNLHNYVKIAFPNNILQIVDTTLLLMENGYPTITLVKANRLSEKSNHLHPNVMKCLLSLFWIGLACSADSPRERMDMMEVIRELSMIRNAFYVEGLKMPPMEEILSCVNFPLQDMANQPKHENQQATSSTPSDQVGSDPSTMGLKDSLEKQYLKIKEHAETYPYVWASYIVVYGGFALWTAYRWRKLRKTEDRVRTLQERLRKLVEEEESAKSTKVVEKGSTSSDKPSK</sequence>
<keyword evidence="5" id="KW-1185">Reference proteome</keyword>
<dbReference type="GO" id="GO:0016020">
    <property type="term" value="C:membrane"/>
    <property type="evidence" value="ECO:0007669"/>
    <property type="project" value="TreeGrafter"/>
</dbReference>
<feature type="domain" description="Protein kinase" evidence="3">
    <location>
        <begin position="1"/>
        <end position="169"/>
    </location>
</feature>
<dbReference type="PANTHER" id="PTHR48055:SF55">
    <property type="entry name" value="PROTEIN KINASE DOMAIN-CONTAINING PROTEIN"/>
    <property type="match status" value="1"/>
</dbReference>
<evidence type="ECO:0000313" key="5">
    <source>
        <dbReference type="Proteomes" id="UP001367508"/>
    </source>
</evidence>
<evidence type="ECO:0000259" key="3">
    <source>
        <dbReference type="PROSITE" id="PS50011"/>
    </source>
</evidence>
<dbReference type="Pfam" id="PF07714">
    <property type="entry name" value="PK_Tyr_Ser-Thr"/>
    <property type="match status" value="1"/>
</dbReference>
<dbReference type="GO" id="GO:0004672">
    <property type="term" value="F:protein kinase activity"/>
    <property type="evidence" value="ECO:0007669"/>
    <property type="project" value="InterPro"/>
</dbReference>
<gene>
    <name evidence="4" type="ORF">VNO77_19564</name>
</gene>